<dbReference type="RefSeq" id="WP_318596646.1">
    <property type="nucleotide sequence ID" value="NZ_JAWSTH010000016.1"/>
</dbReference>
<comment type="caution">
    <text evidence="11">The sequence shown here is derived from an EMBL/GenBank/DDBJ whole genome shotgun (WGS) entry which is preliminary data.</text>
</comment>
<dbReference type="CDD" id="cd03801">
    <property type="entry name" value="GT4_PimA-like"/>
    <property type="match status" value="1"/>
</dbReference>
<evidence type="ECO:0000256" key="5">
    <source>
        <dbReference type="ARBA" id="ARBA00022692"/>
    </source>
</evidence>
<comment type="subcellular location">
    <subcellularLocation>
        <location evidence="1">Cell membrane</location>
        <topology evidence="1">Multi-pass membrane protein</topology>
    </subcellularLocation>
</comment>
<dbReference type="InterPro" id="IPR050194">
    <property type="entry name" value="Glycosyltransferase_grp1"/>
</dbReference>
<feature type="transmembrane region" description="Helical" evidence="8">
    <location>
        <begin position="670"/>
        <end position="688"/>
    </location>
</feature>
<feature type="transmembrane region" description="Helical" evidence="8">
    <location>
        <begin position="543"/>
        <end position="567"/>
    </location>
</feature>
<sequence>MRIALVSPYSWTYPGGVTRHIEALAESFLTDGHDVRVLAPFDPDDRRTRLLHRGAAPQQRPVPDYLIPLGGTIGFNANGAVSNLTATPSGVLKMRNELRAGGFDVVHLHEPVAPTLCWDACASANAPLVGTFHAYSTNRITNNVANVLGARRMLNHLHVRIAVSEAAAWTAQRFYGGRYRIIPNGVAVPDLGAPKTPSDRLRVAFVGQAVERKGLPVLLRAFEALREHIPVELTVVGANRSEVEPLLLDDRGITVLGRVDDDEKRRVLERADVLCAPSLGGESFGMVLTEAFAAGTPVVASDIAGYRDVVRDGLDGVLVPRGDATALAETLRDLWLDPRRRAAMGVAAAAHAQRFAWPRVSAEVVGAYQDAIETPSPRTTAERIGVRIGTVPADMQPKIAAQRKLPSIEPPAPAGSSSSRRPVLALVRKVVMALLALAVLAGTVLAFRRIGVDKVGSALLDSSPPWVLAGLGIMCLSMAVRAVAWEAILKAALPDARVRLRDAMQGTFIGVLMSATLPARLGEPSRALIVARRTGRPREHFPIVLGTIVSQTLLNILALVLLGIVTLSSVKIFKGHQDALVVATIAPLVLLAIVLIAPPLLSAARHTRFSKLQELTGRARRALARVRDGLAVFRQPRLGAVALFAQLGAWVLQWISCYVLLVAFGLDDQAGIGAAAAVLFAVNVTAVLPATPSNLGIFQAACVVVLSNGYGVSHADALGYGIVLQAVEIATAVLMGMPALLKEGLSWKDVRLRAMQTSPVKLKAQPRHGSATQGSAAEA</sequence>
<proteinExistence type="predicted"/>
<name>A0ABU4HMA1_9ACTN</name>
<feature type="transmembrane region" description="Helical" evidence="8">
    <location>
        <begin position="579"/>
        <end position="601"/>
    </location>
</feature>
<reference evidence="12" key="1">
    <citation type="submission" date="2023-07" db="EMBL/GenBank/DDBJ databases">
        <title>Conexibacter stalactiti sp. nov., isolated from stalactites in a lava cave and emended description of the genus Conexibacter.</title>
        <authorList>
            <person name="Lee S.D."/>
        </authorList>
    </citation>
    <scope>NUCLEOTIDE SEQUENCE [LARGE SCALE GENOMIC DNA]</scope>
    <source>
        <strain evidence="12">KCTC 39840</strain>
    </source>
</reference>
<dbReference type="NCBIfam" id="TIGR00374">
    <property type="entry name" value="flippase-like domain"/>
    <property type="match status" value="1"/>
</dbReference>
<feature type="transmembrane region" description="Helical" evidence="8">
    <location>
        <begin position="466"/>
        <end position="484"/>
    </location>
</feature>
<evidence type="ECO:0000256" key="1">
    <source>
        <dbReference type="ARBA" id="ARBA00004651"/>
    </source>
</evidence>
<evidence type="ECO:0000313" key="12">
    <source>
        <dbReference type="Proteomes" id="UP001284601"/>
    </source>
</evidence>
<gene>
    <name evidence="11" type="ORF">R7226_08510</name>
</gene>
<feature type="transmembrane region" description="Helical" evidence="8">
    <location>
        <begin position="426"/>
        <end position="446"/>
    </location>
</feature>
<dbReference type="Pfam" id="PF03706">
    <property type="entry name" value="LPG_synthase_TM"/>
    <property type="match status" value="1"/>
</dbReference>
<dbReference type="InterPro" id="IPR022791">
    <property type="entry name" value="L-PG_synthase/AglD"/>
</dbReference>
<evidence type="ECO:0000259" key="9">
    <source>
        <dbReference type="Pfam" id="PF00534"/>
    </source>
</evidence>
<evidence type="ECO:0000256" key="4">
    <source>
        <dbReference type="ARBA" id="ARBA00022679"/>
    </source>
</evidence>
<organism evidence="11 12">
    <name type="scientific">Conexibacter stalactiti</name>
    <dbReference type="NCBI Taxonomy" id="1940611"/>
    <lineage>
        <taxon>Bacteria</taxon>
        <taxon>Bacillati</taxon>
        <taxon>Actinomycetota</taxon>
        <taxon>Thermoleophilia</taxon>
        <taxon>Solirubrobacterales</taxon>
        <taxon>Conexibacteraceae</taxon>
        <taxon>Conexibacter</taxon>
    </lineage>
</organism>
<dbReference type="EMBL" id="JAWSTH010000016">
    <property type="protein sequence ID" value="MDW5594375.1"/>
    <property type="molecule type" value="Genomic_DNA"/>
</dbReference>
<feature type="domain" description="Glycosyltransferase subfamily 4-like N-terminal" evidence="10">
    <location>
        <begin position="14"/>
        <end position="186"/>
    </location>
</feature>
<dbReference type="Proteomes" id="UP001284601">
    <property type="component" value="Unassembled WGS sequence"/>
</dbReference>
<feature type="transmembrane region" description="Helical" evidence="8">
    <location>
        <begin position="718"/>
        <end position="741"/>
    </location>
</feature>
<feature type="transmembrane region" description="Helical" evidence="8">
    <location>
        <begin position="640"/>
        <end position="664"/>
    </location>
</feature>
<keyword evidence="2" id="KW-1003">Cell membrane</keyword>
<evidence type="ECO:0000256" key="6">
    <source>
        <dbReference type="ARBA" id="ARBA00022989"/>
    </source>
</evidence>
<dbReference type="PANTHER" id="PTHR45947:SF3">
    <property type="entry name" value="SULFOQUINOVOSYL TRANSFERASE SQD2"/>
    <property type="match status" value="1"/>
</dbReference>
<dbReference type="InterPro" id="IPR028098">
    <property type="entry name" value="Glyco_trans_4-like_N"/>
</dbReference>
<keyword evidence="4" id="KW-0808">Transferase</keyword>
<keyword evidence="6 8" id="KW-1133">Transmembrane helix</keyword>
<dbReference type="InterPro" id="IPR001296">
    <property type="entry name" value="Glyco_trans_1"/>
</dbReference>
<keyword evidence="3" id="KW-0328">Glycosyltransferase</keyword>
<evidence type="ECO:0000313" key="11">
    <source>
        <dbReference type="EMBL" id="MDW5594375.1"/>
    </source>
</evidence>
<evidence type="ECO:0000256" key="8">
    <source>
        <dbReference type="SAM" id="Phobius"/>
    </source>
</evidence>
<keyword evidence="12" id="KW-1185">Reference proteome</keyword>
<dbReference type="SUPFAM" id="SSF53756">
    <property type="entry name" value="UDP-Glycosyltransferase/glycogen phosphorylase"/>
    <property type="match status" value="1"/>
</dbReference>
<evidence type="ECO:0000256" key="7">
    <source>
        <dbReference type="ARBA" id="ARBA00023136"/>
    </source>
</evidence>
<evidence type="ECO:0000259" key="10">
    <source>
        <dbReference type="Pfam" id="PF13439"/>
    </source>
</evidence>
<feature type="domain" description="Glycosyl transferase family 1" evidence="9">
    <location>
        <begin position="196"/>
        <end position="348"/>
    </location>
</feature>
<dbReference type="PANTHER" id="PTHR45947">
    <property type="entry name" value="SULFOQUINOVOSYL TRANSFERASE SQD2"/>
    <property type="match status" value="1"/>
</dbReference>
<dbReference type="Pfam" id="PF13439">
    <property type="entry name" value="Glyco_transf_4"/>
    <property type="match status" value="1"/>
</dbReference>
<keyword evidence="5 8" id="KW-0812">Transmembrane</keyword>
<dbReference type="Pfam" id="PF00534">
    <property type="entry name" value="Glycos_transf_1"/>
    <property type="match status" value="1"/>
</dbReference>
<keyword evidence="7 8" id="KW-0472">Membrane</keyword>
<evidence type="ECO:0000256" key="3">
    <source>
        <dbReference type="ARBA" id="ARBA00022676"/>
    </source>
</evidence>
<accession>A0ABU4HMA1</accession>
<evidence type="ECO:0000256" key="2">
    <source>
        <dbReference type="ARBA" id="ARBA00022475"/>
    </source>
</evidence>
<protein>
    <submittedName>
        <fullName evidence="11">Flippase-like domain-containing protein</fullName>
    </submittedName>
</protein>
<dbReference type="Gene3D" id="3.40.50.2000">
    <property type="entry name" value="Glycogen Phosphorylase B"/>
    <property type="match status" value="2"/>
</dbReference>